<organism evidence="5 6">
    <name type="scientific">Apostasia shenzhenica</name>
    <dbReference type="NCBI Taxonomy" id="1088818"/>
    <lineage>
        <taxon>Eukaryota</taxon>
        <taxon>Viridiplantae</taxon>
        <taxon>Streptophyta</taxon>
        <taxon>Embryophyta</taxon>
        <taxon>Tracheophyta</taxon>
        <taxon>Spermatophyta</taxon>
        <taxon>Magnoliopsida</taxon>
        <taxon>Liliopsida</taxon>
        <taxon>Asparagales</taxon>
        <taxon>Orchidaceae</taxon>
        <taxon>Apostasioideae</taxon>
        <taxon>Apostasia</taxon>
    </lineage>
</organism>
<evidence type="ECO:0000313" key="5">
    <source>
        <dbReference type="EMBL" id="PKA61590.1"/>
    </source>
</evidence>
<sequence>MAIRFTQRSALADSVPLLSFNRRMAMNRLPSPERAISAAGRVDGAGEVVNHSRDPNLNLKVARMRHLTGSSATDCWEKFWEEGLTPWDLGQVTPVIKHLVQTGDLPEGRILVPGCGTGYDVVAMASPERYVVGLDISCIAVNKAKEWSSSLPNASYFTFLAEDFFTWSPPELFDMIFDYTFFCAIHPTMRSAWAKKVGELLKQDGELISLMYLLNDQEGGPPYNNSVEDYVEVLTPVGFKAISMVDNELAVKPRKVLCLCS</sequence>
<dbReference type="AlphaFoldDB" id="A0A2I0B1B1"/>
<dbReference type="Proteomes" id="UP000236161">
    <property type="component" value="Unassembled WGS sequence"/>
</dbReference>
<dbReference type="EMBL" id="KZ451928">
    <property type="protein sequence ID" value="PKA61590.1"/>
    <property type="molecule type" value="Genomic_DNA"/>
</dbReference>
<gene>
    <name evidence="5" type="primary">HOL3</name>
    <name evidence="5" type="ORF">AXF42_Ash018203</name>
</gene>
<reference evidence="5 6" key="1">
    <citation type="journal article" date="2017" name="Nature">
        <title>The Apostasia genome and the evolution of orchids.</title>
        <authorList>
            <person name="Zhang G.Q."/>
            <person name="Liu K.W."/>
            <person name="Li Z."/>
            <person name="Lohaus R."/>
            <person name="Hsiao Y.Y."/>
            <person name="Niu S.C."/>
            <person name="Wang J.Y."/>
            <person name="Lin Y.C."/>
            <person name="Xu Q."/>
            <person name="Chen L.J."/>
            <person name="Yoshida K."/>
            <person name="Fujiwara S."/>
            <person name="Wang Z.W."/>
            <person name="Zhang Y.Q."/>
            <person name="Mitsuda N."/>
            <person name="Wang M."/>
            <person name="Liu G.H."/>
            <person name="Pecoraro L."/>
            <person name="Huang H.X."/>
            <person name="Xiao X.J."/>
            <person name="Lin M."/>
            <person name="Wu X.Y."/>
            <person name="Wu W.L."/>
            <person name="Chen Y.Y."/>
            <person name="Chang S.B."/>
            <person name="Sakamoto S."/>
            <person name="Ohme-Takagi M."/>
            <person name="Yagi M."/>
            <person name="Zeng S.J."/>
            <person name="Shen C.Y."/>
            <person name="Yeh C.M."/>
            <person name="Luo Y.B."/>
            <person name="Tsai W.C."/>
            <person name="Van de Peer Y."/>
            <person name="Liu Z.J."/>
        </authorList>
    </citation>
    <scope>NUCLEOTIDE SEQUENCE [LARGE SCALE GENOMIC DNA]</scope>
    <source>
        <strain evidence="6">cv. Shenzhen</strain>
        <tissue evidence="5">Stem</tissue>
    </source>
</reference>
<evidence type="ECO:0000313" key="6">
    <source>
        <dbReference type="Proteomes" id="UP000236161"/>
    </source>
</evidence>
<dbReference type="STRING" id="1088818.A0A2I0B1B1"/>
<dbReference type="PANTHER" id="PTHR32183:SF11">
    <property type="entry name" value="THIOL METHYLTRANSFERASE 2-RELATED"/>
    <property type="match status" value="1"/>
</dbReference>
<dbReference type="PANTHER" id="PTHR32183">
    <property type="match status" value="1"/>
</dbReference>
<dbReference type="Gene3D" id="3.40.50.150">
    <property type="entry name" value="Vaccinia Virus protein VP39"/>
    <property type="match status" value="1"/>
</dbReference>
<dbReference type="PROSITE" id="PS51585">
    <property type="entry name" value="SAM_MT_TPMT"/>
    <property type="match status" value="1"/>
</dbReference>
<dbReference type="InterPro" id="IPR029063">
    <property type="entry name" value="SAM-dependent_MTases_sf"/>
</dbReference>
<name>A0A2I0B1B1_9ASPA</name>
<keyword evidence="4" id="KW-0949">S-adenosyl-L-methionine</keyword>
<keyword evidence="6" id="KW-1185">Reference proteome</keyword>
<keyword evidence="3 5" id="KW-0808">Transferase</keyword>
<dbReference type="SUPFAM" id="SSF53335">
    <property type="entry name" value="S-adenosyl-L-methionine-dependent methyltransferases"/>
    <property type="match status" value="1"/>
</dbReference>
<dbReference type="GO" id="GO:0008757">
    <property type="term" value="F:S-adenosylmethionine-dependent methyltransferase activity"/>
    <property type="evidence" value="ECO:0007669"/>
    <property type="project" value="InterPro"/>
</dbReference>
<dbReference type="CDD" id="cd02440">
    <property type="entry name" value="AdoMet_MTases"/>
    <property type="match status" value="1"/>
</dbReference>
<proteinExistence type="predicted"/>
<evidence type="ECO:0000256" key="1">
    <source>
        <dbReference type="ARBA" id="ARBA00022553"/>
    </source>
</evidence>
<protein>
    <submittedName>
        <fullName evidence="5">Putative thiol methyltransferase 2</fullName>
    </submittedName>
</protein>
<dbReference type="Pfam" id="PF05724">
    <property type="entry name" value="TPMT"/>
    <property type="match status" value="1"/>
</dbReference>
<evidence type="ECO:0000256" key="3">
    <source>
        <dbReference type="ARBA" id="ARBA00022679"/>
    </source>
</evidence>
<keyword evidence="2 5" id="KW-0489">Methyltransferase</keyword>
<dbReference type="GO" id="GO:0032259">
    <property type="term" value="P:methylation"/>
    <property type="evidence" value="ECO:0007669"/>
    <property type="project" value="UniProtKB-KW"/>
</dbReference>
<dbReference type="InterPro" id="IPR008854">
    <property type="entry name" value="TPMT"/>
</dbReference>
<dbReference type="OrthoDB" id="276151at2759"/>
<accession>A0A2I0B1B1</accession>
<keyword evidence="1" id="KW-0597">Phosphoprotein</keyword>
<evidence type="ECO:0000256" key="4">
    <source>
        <dbReference type="ARBA" id="ARBA00022691"/>
    </source>
</evidence>
<evidence type="ECO:0000256" key="2">
    <source>
        <dbReference type="ARBA" id="ARBA00022603"/>
    </source>
</evidence>